<dbReference type="InterPro" id="IPR003373">
    <property type="entry name" value="Fe2_transport_prot-B"/>
</dbReference>
<evidence type="ECO:0000256" key="14">
    <source>
        <dbReference type="PIRSR" id="PIRSR603373-1"/>
    </source>
</evidence>
<reference evidence="18 19" key="1">
    <citation type="submission" date="2018-09" db="EMBL/GenBank/DDBJ databases">
        <authorList>
            <person name="Wang F."/>
        </authorList>
    </citation>
    <scope>NUCLEOTIDE SEQUENCE [LARGE SCALE GENOMIC DNA]</scope>
    <source>
        <strain evidence="18 19">PLHSC7-2</strain>
    </source>
</reference>
<evidence type="ECO:0000256" key="7">
    <source>
        <dbReference type="ARBA" id="ARBA00022741"/>
    </source>
</evidence>
<keyword evidence="5" id="KW-0997">Cell inner membrane</keyword>
<evidence type="ECO:0000256" key="11">
    <source>
        <dbReference type="ARBA" id="ARBA00023134"/>
    </source>
</evidence>
<keyword evidence="2 16" id="KW-0813">Transport</keyword>
<feature type="transmembrane region" description="Helical" evidence="16">
    <location>
        <begin position="672"/>
        <end position="693"/>
    </location>
</feature>
<dbReference type="InterPro" id="IPR011640">
    <property type="entry name" value="Fe2_transport_prot_B_C"/>
</dbReference>
<dbReference type="InterPro" id="IPR027417">
    <property type="entry name" value="P-loop_NTPase"/>
</dbReference>
<evidence type="ECO:0000313" key="18">
    <source>
        <dbReference type="EMBL" id="RJG47728.1"/>
    </source>
</evidence>
<feature type="transmembrane region" description="Helical" evidence="16">
    <location>
        <begin position="311"/>
        <end position="331"/>
    </location>
</feature>
<proteinExistence type="inferred from homology"/>
<dbReference type="PANTHER" id="PTHR43185:SF1">
    <property type="entry name" value="FE(2+) TRANSPORTER FEOB"/>
    <property type="match status" value="1"/>
</dbReference>
<keyword evidence="4 16" id="KW-0410">Iron transport</keyword>
<dbReference type="InterPro" id="IPR050860">
    <property type="entry name" value="FeoB_GTPase"/>
</dbReference>
<dbReference type="InterPro" id="IPR030389">
    <property type="entry name" value="G_FEOB_dom"/>
</dbReference>
<dbReference type="Gene3D" id="1.10.287.1770">
    <property type="match status" value="1"/>
</dbReference>
<feature type="binding site" evidence="15">
    <location>
        <position position="20"/>
    </location>
    <ligand>
        <name>Mg(2+)</name>
        <dbReference type="ChEBI" id="CHEBI:18420"/>
        <label>2</label>
    </ligand>
</feature>
<dbReference type="PRINTS" id="PR00326">
    <property type="entry name" value="GTP1OBG"/>
</dbReference>
<dbReference type="RefSeq" id="WP_119910612.1">
    <property type="nucleotide sequence ID" value="NZ_QZCH01000011.1"/>
</dbReference>
<keyword evidence="11 14" id="KW-0342">GTP-binding</keyword>
<evidence type="ECO:0000256" key="3">
    <source>
        <dbReference type="ARBA" id="ARBA00022475"/>
    </source>
</evidence>
<dbReference type="AlphaFoldDB" id="A0A418YF81"/>
<feature type="transmembrane region" description="Helical" evidence="16">
    <location>
        <begin position="343"/>
        <end position="369"/>
    </location>
</feature>
<comment type="similarity">
    <text evidence="16">Belongs to the TRAFAC class TrmE-Era-EngA-EngB-Septin-like GTPase superfamily. FeoB GTPase (TC 9.A.8) family.</text>
</comment>
<dbReference type="FunFam" id="3.40.50.300:FF:000426">
    <property type="entry name" value="Ferrous iron transport protein B"/>
    <property type="match status" value="1"/>
</dbReference>
<comment type="subcellular location">
    <subcellularLocation>
        <location evidence="1 16">Cell inner membrane</location>
        <topology evidence="1 16">Multi-pass membrane protein</topology>
    </subcellularLocation>
</comment>
<dbReference type="NCBIfam" id="TIGR00437">
    <property type="entry name" value="feoB"/>
    <property type="match status" value="1"/>
</dbReference>
<feature type="binding site" evidence="15">
    <location>
        <position position="21"/>
    </location>
    <ligand>
        <name>Mg(2+)</name>
        <dbReference type="ChEBI" id="CHEBI:18420"/>
        <label>2</label>
    </ligand>
</feature>
<dbReference type="Pfam" id="PF17910">
    <property type="entry name" value="FeoB_Cyto"/>
    <property type="match status" value="1"/>
</dbReference>
<keyword evidence="9 16" id="KW-0408">Iron</keyword>
<feature type="binding site" evidence="14">
    <location>
        <begin position="34"/>
        <end position="38"/>
    </location>
    <ligand>
        <name>GTP</name>
        <dbReference type="ChEBI" id="CHEBI:37565"/>
        <label>1</label>
    </ligand>
</feature>
<feature type="domain" description="FeoB-type G" evidence="17">
    <location>
        <begin position="2"/>
        <end position="168"/>
    </location>
</feature>
<dbReference type="SUPFAM" id="SSF52540">
    <property type="entry name" value="P-loop containing nucleoside triphosphate hydrolases"/>
    <property type="match status" value="1"/>
</dbReference>
<feature type="transmembrane region" description="Helical" evidence="16">
    <location>
        <begin position="282"/>
        <end position="305"/>
    </location>
</feature>
<evidence type="ECO:0000256" key="16">
    <source>
        <dbReference type="RuleBase" id="RU362098"/>
    </source>
</evidence>
<keyword evidence="19" id="KW-1185">Reference proteome</keyword>
<reference evidence="18 19" key="2">
    <citation type="submission" date="2019-01" db="EMBL/GenBank/DDBJ databases">
        <title>Motilimonas pumilus sp. nov., isolated from the gut of sea cucumber (Apostichopus japonicus).</title>
        <authorList>
            <person name="Wang F.-Q."/>
            <person name="Ren L.-H."/>
            <person name="Lin Y.-W."/>
            <person name="Sun G.-H."/>
            <person name="Du Z.-J."/>
            <person name="Zhao J.-X."/>
            <person name="Liu X.-J."/>
            <person name="Liu L.-J."/>
        </authorList>
    </citation>
    <scope>NUCLEOTIDE SEQUENCE [LARGE SCALE GENOMIC DNA]</scope>
    <source>
        <strain evidence="18 19">PLHSC7-2</strain>
    </source>
</reference>
<dbReference type="GO" id="GO:0005886">
    <property type="term" value="C:plasma membrane"/>
    <property type="evidence" value="ECO:0007669"/>
    <property type="project" value="UniProtKB-SubCell"/>
</dbReference>
<feature type="transmembrane region" description="Helical" evidence="16">
    <location>
        <begin position="459"/>
        <end position="478"/>
    </location>
</feature>
<comment type="function">
    <text evidence="16">Probable transporter of a GTP-driven Fe(2+) uptake system.</text>
</comment>
<gene>
    <name evidence="18" type="primary">feoB</name>
    <name evidence="18" type="ORF">D1Z90_10010</name>
</gene>
<evidence type="ECO:0000256" key="1">
    <source>
        <dbReference type="ARBA" id="ARBA00004429"/>
    </source>
</evidence>
<evidence type="ECO:0000256" key="4">
    <source>
        <dbReference type="ARBA" id="ARBA00022496"/>
    </source>
</evidence>
<dbReference type="PANTHER" id="PTHR43185">
    <property type="entry name" value="FERROUS IRON TRANSPORT PROTEIN B"/>
    <property type="match status" value="1"/>
</dbReference>
<feature type="transmembrane region" description="Helical" evidence="16">
    <location>
        <begin position="513"/>
        <end position="534"/>
    </location>
</feature>
<keyword evidence="8 16" id="KW-1133">Transmembrane helix</keyword>
<dbReference type="Pfam" id="PF07664">
    <property type="entry name" value="FeoB_C"/>
    <property type="match status" value="1"/>
</dbReference>
<keyword evidence="10" id="KW-0406">Ion transport</keyword>
<dbReference type="CDD" id="cd01879">
    <property type="entry name" value="FeoB"/>
    <property type="match status" value="1"/>
</dbReference>
<protein>
    <recommendedName>
        <fullName evidence="13 16">Ferrous iron transport protein B</fullName>
    </recommendedName>
</protein>
<evidence type="ECO:0000256" key="5">
    <source>
        <dbReference type="ARBA" id="ARBA00022519"/>
    </source>
</evidence>
<feature type="transmembrane region" description="Helical" evidence="16">
    <location>
        <begin position="431"/>
        <end position="453"/>
    </location>
</feature>
<feature type="binding site" evidence="14">
    <location>
        <begin position="119"/>
        <end position="122"/>
    </location>
    <ligand>
        <name>GTP</name>
        <dbReference type="ChEBI" id="CHEBI:37565"/>
        <label>1</label>
    </ligand>
</feature>
<dbReference type="GO" id="GO:0015093">
    <property type="term" value="F:ferrous iron transmembrane transporter activity"/>
    <property type="evidence" value="ECO:0007669"/>
    <property type="project" value="UniProtKB-UniRule"/>
</dbReference>
<evidence type="ECO:0000259" key="17">
    <source>
        <dbReference type="PROSITE" id="PS51711"/>
    </source>
</evidence>
<keyword evidence="7 14" id="KW-0547">Nucleotide-binding</keyword>
<keyword evidence="6 16" id="KW-0812">Transmembrane</keyword>
<feature type="binding site" evidence="14">
    <location>
        <begin position="55"/>
        <end position="58"/>
    </location>
    <ligand>
        <name>GTP</name>
        <dbReference type="ChEBI" id="CHEBI:37565"/>
        <label>1</label>
    </ligand>
</feature>
<keyword evidence="12 16" id="KW-0472">Membrane</keyword>
<dbReference type="OrthoDB" id="9809127at2"/>
<evidence type="ECO:0000256" key="15">
    <source>
        <dbReference type="PIRSR" id="PIRSR603373-2"/>
    </source>
</evidence>
<dbReference type="InterPro" id="IPR041069">
    <property type="entry name" value="FeoB_Cyto"/>
</dbReference>
<evidence type="ECO:0000256" key="6">
    <source>
        <dbReference type="ARBA" id="ARBA00022692"/>
    </source>
</evidence>
<keyword evidence="3" id="KW-1003">Cell membrane</keyword>
<evidence type="ECO:0000256" key="8">
    <source>
        <dbReference type="ARBA" id="ARBA00022989"/>
    </source>
</evidence>
<dbReference type="GO" id="GO:0005525">
    <property type="term" value="F:GTP binding"/>
    <property type="evidence" value="ECO:0007669"/>
    <property type="project" value="UniProtKB-KW"/>
</dbReference>
<dbReference type="NCBIfam" id="NF007105">
    <property type="entry name" value="PRK09554.1"/>
    <property type="match status" value="1"/>
</dbReference>
<dbReference type="InterPro" id="IPR005225">
    <property type="entry name" value="Small_GTP-bd"/>
</dbReference>
<accession>A0A418YF81</accession>
<feature type="transmembrane region" description="Helical" evidence="16">
    <location>
        <begin position="399"/>
        <end position="419"/>
    </location>
</feature>
<organism evidence="18 19">
    <name type="scientific">Motilimonas pumila</name>
    <dbReference type="NCBI Taxonomy" id="2303987"/>
    <lineage>
        <taxon>Bacteria</taxon>
        <taxon>Pseudomonadati</taxon>
        <taxon>Pseudomonadota</taxon>
        <taxon>Gammaproteobacteria</taxon>
        <taxon>Alteromonadales</taxon>
        <taxon>Alteromonadales genera incertae sedis</taxon>
        <taxon>Motilimonas</taxon>
    </lineage>
</organism>
<evidence type="ECO:0000256" key="13">
    <source>
        <dbReference type="NCBIfam" id="TIGR00437"/>
    </source>
</evidence>
<feature type="transmembrane region" description="Helical" evidence="16">
    <location>
        <begin position="700"/>
        <end position="720"/>
    </location>
</feature>
<keyword evidence="15" id="KW-0479">Metal-binding</keyword>
<sequence length="770" mass="82330">MSITLATVGNPNSGKTTLFNGLTGANQKVGNWSGVTVDKKTGHFNVGQQSFSVTDLPGIYSLDDNGDSSSIDERIAFEYVSQQAVDLIVNVVDATAIERSLYLTMQLKELGLPMIVVLNKMDSAKKNGLSINTKALSKQLNCPVVALAARQASQVDGFKNALLAFSQELTSIQSEPALTLAYGDDLEQALDAIAPLLTDLPIAMARRGLALKCLELDATILKLLNTDAVNQVYQVRRHLEQQCDIDLQLADVRYSAIYQACQQSVSEAGKLSLQTTERIDRWVLHPVLGVPIFLAVMYLLFMFSINIGSSFIDFFDISFGAVFVDGFGLLLSNLGSPVWLTTILAGGIGAGIQTVATFIPVIACLYLFLTLLESSGYLARAAFVVDKLMQKMGLPGKSFVPMIVGFGCSVPAIMAARTLDKERERLLTSIMSPFMSCGARLPVYALFAAAFFPSQGQNLVFALYLIGILAAIFTGLVLSRTLLPGKTGNMILELPDYEVPKLMHVWIKMWHKLKAFIFGAGKTIVVVVAVLSFVNSIGTDGSFGNEDSEQSVLSITAQAVTPILAPMGVTQDNWPATVGVLTGIFAKEAVVGTLNNLYSAPESEDGAEFSLIESLQEAVASIPANLSGLSFSDPMGIEVGEVGDLSEAAAEQEVNVSVFSNMQAKFDGKAGAFAYLLFILLYTPCAAAMGALVREIGRNWAIFTGVWTGAMAYGSAVLVYQIASFQAHPGSSLAWIAAIIAITLATIAVMRRKGDLLAMGGQIDPAKVTS</sequence>
<dbReference type="InterPro" id="IPR006073">
    <property type="entry name" value="GTP-bd"/>
</dbReference>
<keyword evidence="15" id="KW-0460">Magnesium</keyword>
<feature type="binding site" evidence="15">
    <location>
        <position position="24"/>
    </location>
    <ligand>
        <name>Mg(2+)</name>
        <dbReference type="ChEBI" id="CHEBI:18420"/>
        <label>2</label>
    </ligand>
</feature>
<evidence type="ECO:0000313" key="19">
    <source>
        <dbReference type="Proteomes" id="UP000283255"/>
    </source>
</evidence>
<dbReference type="GO" id="GO:0046872">
    <property type="term" value="F:metal ion binding"/>
    <property type="evidence" value="ECO:0007669"/>
    <property type="project" value="UniProtKB-KW"/>
</dbReference>
<dbReference type="Pfam" id="PF02421">
    <property type="entry name" value="FeoB_N"/>
    <property type="match status" value="1"/>
</dbReference>
<dbReference type="NCBIfam" id="TIGR00231">
    <property type="entry name" value="small_GTP"/>
    <property type="match status" value="1"/>
</dbReference>
<dbReference type="Gene3D" id="3.40.50.300">
    <property type="entry name" value="P-loop containing nucleotide triphosphate hydrolases"/>
    <property type="match status" value="1"/>
</dbReference>
<feature type="transmembrane region" description="Helical" evidence="16">
    <location>
        <begin position="732"/>
        <end position="750"/>
    </location>
</feature>
<feature type="binding site" evidence="14">
    <location>
        <begin position="9"/>
        <end position="16"/>
    </location>
    <ligand>
        <name>GTP</name>
        <dbReference type="ChEBI" id="CHEBI:37565"/>
        <label>1</label>
    </ligand>
</feature>
<comment type="caution">
    <text evidence="18">The sequence shown here is derived from an EMBL/GenBank/DDBJ whole genome shotgun (WGS) entry which is preliminary data.</text>
</comment>
<dbReference type="PROSITE" id="PS51711">
    <property type="entry name" value="G_FEOB"/>
    <property type="match status" value="1"/>
</dbReference>
<evidence type="ECO:0000256" key="2">
    <source>
        <dbReference type="ARBA" id="ARBA00022448"/>
    </source>
</evidence>
<dbReference type="EMBL" id="QZCH01000011">
    <property type="protein sequence ID" value="RJG47728.1"/>
    <property type="molecule type" value="Genomic_DNA"/>
</dbReference>
<evidence type="ECO:0000256" key="12">
    <source>
        <dbReference type="ARBA" id="ARBA00023136"/>
    </source>
</evidence>
<name>A0A418YF81_9GAMM</name>
<evidence type="ECO:0000256" key="10">
    <source>
        <dbReference type="ARBA" id="ARBA00023065"/>
    </source>
</evidence>
<feature type="binding site" evidence="15">
    <location>
        <position position="23"/>
    </location>
    <ligand>
        <name>Mg(2+)</name>
        <dbReference type="ChEBI" id="CHEBI:18420"/>
        <label>2</label>
    </ligand>
</feature>
<dbReference type="Proteomes" id="UP000283255">
    <property type="component" value="Unassembled WGS sequence"/>
</dbReference>
<dbReference type="InterPro" id="IPR011642">
    <property type="entry name" value="Gate_dom"/>
</dbReference>
<dbReference type="Pfam" id="PF07670">
    <property type="entry name" value="Gate"/>
    <property type="match status" value="2"/>
</dbReference>
<evidence type="ECO:0000256" key="9">
    <source>
        <dbReference type="ARBA" id="ARBA00023004"/>
    </source>
</evidence>